<name>X1MBR5_9ZZZZ</name>
<reference evidence="1" key="1">
    <citation type="journal article" date="2014" name="Front. Microbiol.">
        <title>High frequency of phylogenetically diverse reductive dehalogenase-homologous genes in deep subseafloor sedimentary metagenomes.</title>
        <authorList>
            <person name="Kawai M."/>
            <person name="Futagami T."/>
            <person name="Toyoda A."/>
            <person name="Takaki Y."/>
            <person name="Nishi S."/>
            <person name="Hori S."/>
            <person name="Arai W."/>
            <person name="Tsubouchi T."/>
            <person name="Morono Y."/>
            <person name="Uchiyama I."/>
            <person name="Ito T."/>
            <person name="Fujiyama A."/>
            <person name="Inagaki F."/>
            <person name="Takami H."/>
        </authorList>
    </citation>
    <scope>NUCLEOTIDE SEQUENCE</scope>
    <source>
        <strain evidence="1">Expedition CK06-06</strain>
    </source>
</reference>
<feature type="non-terminal residue" evidence="1">
    <location>
        <position position="81"/>
    </location>
</feature>
<sequence>MTEPLTIQSGNETLIINTELLYITVDDLDIVFNKKLQILHVSYNDKHNVEEITVQLKSRMIMHLDPLGVHMSYKKAGSTNH</sequence>
<evidence type="ECO:0000313" key="1">
    <source>
        <dbReference type="EMBL" id="GAI03804.1"/>
    </source>
</evidence>
<comment type="caution">
    <text evidence="1">The sequence shown here is derived from an EMBL/GenBank/DDBJ whole genome shotgun (WGS) entry which is preliminary data.</text>
</comment>
<protein>
    <submittedName>
        <fullName evidence="1">Uncharacterized protein</fullName>
    </submittedName>
</protein>
<accession>X1MBR5</accession>
<organism evidence="1">
    <name type="scientific">marine sediment metagenome</name>
    <dbReference type="NCBI Taxonomy" id="412755"/>
    <lineage>
        <taxon>unclassified sequences</taxon>
        <taxon>metagenomes</taxon>
        <taxon>ecological metagenomes</taxon>
    </lineage>
</organism>
<dbReference type="EMBL" id="BARV01011082">
    <property type="protein sequence ID" value="GAI03804.1"/>
    <property type="molecule type" value="Genomic_DNA"/>
</dbReference>
<gene>
    <name evidence="1" type="ORF">S06H3_21178</name>
</gene>
<proteinExistence type="predicted"/>
<dbReference type="AlphaFoldDB" id="X1MBR5"/>